<dbReference type="InterPro" id="IPR036366">
    <property type="entry name" value="PGBDSf"/>
</dbReference>
<dbReference type="RefSeq" id="WP_157721883.1">
    <property type="nucleotide sequence ID" value="NZ_CP021434.1"/>
</dbReference>
<keyword evidence="3 5" id="KW-0378">Hydrolase</keyword>
<dbReference type="Pfam" id="PF01471">
    <property type="entry name" value="PG_binding_1"/>
    <property type="match status" value="1"/>
</dbReference>
<keyword evidence="2 5" id="KW-0645">Protease</keyword>
<protein>
    <submittedName>
        <fullName evidence="8">Peptidase S41</fullName>
    </submittedName>
</protein>
<keyword evidence="9" id="KW-1185">Reference proteome</keyword>
<evidence type="ECO:0000256" key="3">
    <source>
        <dbReference type="ARBA" id="ARBA00022801"/>
    </source>
</evidence>
<dbReference type="Gene3D" id="3.90.226.10">
    <property type="entry name" value="2-enoyl-CoA Hydratase, Chain A, domain 1"/>
    <property type="match status" value="1"/>
</dbReference>
<dbReference type="SUPFAM" id="SSF52096">
    <property type="entry name" value="ClpP/crotonase"/>
    <property type="match status" value="1"/>
</dbReference>
<evidence type="ECO:0000256" key="5">
    <source>
        <dbReference type="RuleBase" id="RU004404"/>
    </source>
</evidence>
<evidence type="ECO:0000256" key="6">
    <source>
        <dbReference type="SAM" id="SignalP"/>
    </source>
</evidence>
<evidence type="ECO:0000256" key="1">
    <source>
        <dbReference type="ARBA" id="ARBA00009179"/>
    </source>
</evidence>
<dbReference type="SMART" id="SM00228">
    <property type="entry name" value="PDZ"/>
    <property type="match status" value="1"/>
</dbReference>
<evidence type="ECO:0000313" key="9">
    <source>
        <dbReference type="Proteomes" id="UP000195437"/>
    </source>
</evidence>
<dbReference type="Proteomes" id="UP000195437">
    <property type="component" value="Chromosome"/>
</dbReference>
<sequence>MYIRGRYLALALIASIGISSGVTALVTSNNGTSALPGSSTATPEFTKLMDTYNTLQKSYYQEAKSDTLLNGAIEGMIKSLEDPYSTYMAPQEAQQFHENIESSFEGIGAEIREEEGKIVVVSPIKGSPAEKAGIKPNDRIRSVDGKSLDGMTASEAVLHIRGKKGSKAELVIERPGQQGELNISLVRDTIPLETVYSEMLPEQMGKIQITKVSETTYTEFSKALTDLKAQGMKGLIIDVRQNPGGLLDKTVQMVDMLLPEGKMILQVEYRDGSKDTYKSDAKKEDLPIVVLIDEGTASAAEILAGALKESGDVPLIGTKSFGKGTVQTTKSFDDGSDIKYTIAKWLTPDGNWVHKNGIEPDYKVELPAYASLTAIDPEKEMRQEQFSNEVKSAQTMLDALGFKPGRLDGYYDAKTTEAVKAFQTANKLEATGTIKGTTAIKMMEQLQEKLKKNDLQLEMAERVLRKMIP</sequence>
<dbReference type="InterPro" id="IPR055210">
    <property type="entry name" value="CtpA/B_N"/>
</dbReference>
<dbReference type="CDD" id="cd07560">
    <property type="entry name" value="Peptidase_S41_CPP"/>
    <property type="match status" value="1"/>
</dbReference>
<dbReference type="Pfam" id="PF03572">
    <property type="entry name" value="Peptidase_S41"/>
    <property type="match status" value="1"/>
</dbReference>
<dbReference type="AlphaFoldDB" id="A0A1Y0IX01"/>
<dbReference type="SUPFAM" id="SSF50156">
    <property type="entry name" value="PDZ domain-like"/>
    <property type="match status" value="1"/>
</dbReference>
<dbReference type="PANTHER" id="PTHR32060:SF30">
    <property type="entry name" value="CARBOXY-TERMINAL PROCESSING PROTEASE CTPA"/>
    <property type="match status" value="1"/>
</dbReference>
<dbReference type="EMBL" id="CP021434">
    <property type="protein sequence ID" value="ARU63864.1"/>
    <property type="molecule type" value="Genomic_DNA"/>
</dbReference>
<evidence type="ECO:0000259" key="7">
    <source>
        <dbReference type="PROSITE" id="PS50106"/>
    </source>
</evidence>
<keyword evidence="4 5" id="KW-0720">Serine protease</keyword>
<dbReference type="FunFam" id="2.30.42.10:FF:000063">
    <property type="entry name" value="Peptidase, S41 family"/>
    <property type="match status" value="1"/>
</dbReference>
<dbReference type="GO" id="GO:0004175">
    <property type="term" value="F:endopeptidase activity"/>
    <property type="evidence" value="ECO:0007669"/>
    <property type="project" value="TreeGrafter"/>
</dbReference>
<dbReference type="NCBIfam" id="TIGR00225">
    <property type="entry name" value="prc"/>
    <property type="match status" value="1"/>
</dbReference>
<proteinExistence type="inferred from homology"/>
<feature type="signal peptide" evidence="6">
    <location>
        <begin position="1"/>
        <end position="24"/>
    </location>
</feature>
<dbReference type="InterPro" id="IPR036365">
    <property type="entry name" value="PGBD-like_sf"/>
</dbReference>
<feature type="chain" id="PRO_5039553584" evidence="6">
    <location>
        <begin position="25"/>
        <end position="469"/>
    </location>
</feature>
<name>A0A1Y0IX01_9BACL</name>
<dbReference type="CDD" id="cd06782">
    <property type="entry name" value="cpPDZ_CPP-like"/>
    <property type="match status" value="1"/>
</dbReference>
<dbReference type="Gene3D" id="2.30.42.10">
    <property type="match status" value="1"/>
</dbReference>
<dbReference type="GO" id="GO:0030288">
    <property type="term" value="C:outer membrane-bounded periplasmic space"/>
    <property type="evidence" value="ECO:0007669"/>
    <property type="project" value="TreeGrafter"/>
</dbReference>
<dbReference type="PANTHER" id="PTHR32060">
    <property type="entry name" value="TAIL-SPECIFIC PROTEASE"/>
    <property type="match status" value="1"/>
</dbReference>
<dbReference type="SUPFAM" id="SSF47090">
    <property type="entry name" value="PGBD-like"/>
    <property type="match status" value="1"/>
</dbReference>
<dbReference type="Gene3D" id="1.10.101.10">
    <property type="entry name" value="PGBD-like superfamily/PGBD"/>
    <property type="match status" value="1"/>
</dbReference>
<dbReference type="InterPro" id="IPR005151">
    <property type="entry name" value="Tail-specific_protease"/>
</dbReference>
<dbReference type="InterPro" id="IPR036034">
    <property type="entry name" value="PDZ_sf"/>
</dbReference>
<feature type="domain" description="PDZ" evidence="7">
    <location>
        <begin position="97"/>
        <end position="161"/>
    </location>
</feature>
<dbReference type="SMART" id="SM00245">
    <property type="entry name" value="TSPc"/>
    <property type="match status" value="1"/>
</dbReference>
<reference evidence="9" key="1">
    <citation type="submission" date="2017-05" db="EMBL/GenBank/DDBJ databases">
        <authorList>
            <person name="Sung H."/>
        </authorList>
    </citation>
    <scope>NUCLEOTIDE SEQUENCE [LARGE SCALE GENOMIC DNA]</scope>
    <source>
        <strain evidence="9">AR23208</strain>
    </source>
</reference>
<organism evidence="8 9">
    <name type="scientific">Tumebacillus avium</name>
    <dbReference type="NCBI Taxonomy" id="1903704"/>
    <lineage>
        <taxon>Bacteria</taxon>
        <taxon>Bacillati</taxon>
        <taxon>Bacillota</taxon>
        <taxon>Bacilli</taxon>
        <taxon>Bacillales</taxon>
        <taxon>Alicyclobacillaceae</taxon>
        <taxon>Tumebacillus</taxon>
    </lineage>
</organism>
<dbReference type="KEGG" id="tum:CBW65_10555"/>
<dbReference type="InterPro" id="IPR001478">
    <property type="entry name" value="PDZ"/>
</dbReference>
<dbReference type="GO" id="GO:0006508">
    <property type="term" value="P:proteolysis"/>
    <property type="evidence" value="ECO:0007669"/>
    <property type="project" value="UniProtKB-KW"/>
</dbReference>
<accession>A0A1Y0IX01</accession>
<evidence type="ECO:0000313" key="8">
    <source>
        <dbReference type="EMBL" id="ARU63864.1"/>
    </source>
</evidence>
<dbReference type="OrthoDB" id="9812068at2"/>
<keyword evidence="6" id="KW-0732">Signal</keyword>
<dbReference type="PROSITE" id="PS50106">
    <property type="entry name" value="PDZ"/>
    <property type="match status" value="1"/>
</dbReference>
<dbReference type="InterPro" id="IPR004447">
    <property type="entry name" value="Peptidase_S41A"/>
</dbReference>
<dbReference type="GO" id="GO:0008236">
    <property type="term" value="F:serine-type peptidase activity"/>
    <property type="evidence" value="ECO:0007669"/>
    <property type="project" value="UniProtKB-KW"/>
</dbReference>
<dbReference type="Pfam" id="PF13180">
    <property type="entry name" value="PDZ_2"/>
    <property type="match status" value="1"/>
</dbReference>
<gene>
    <name evidence="8" type="ORF">CBW65_10555</name>
</gene>
<evidence type="ECO:0000256" key="2">
    <source>
        <dbReference type="ARBA" id="ARBA00022670"/>
    </source>
</evidence>
<dbReference type="InterPro" id="IPR002477">
    <property type="entry name" value="Peptidoglycan-bd-like"/>
</dbReference>
<dbReference type="Gene3D" id="3.30.750.44">
    <property type="match status" value="1"/>
</dbReference>
<dbReference type="GO" id="GO:0007165">
    <property type="term" value="P:signal transduction"/>
    <property type="evidence" value="ECO:0007669"/>
    <property type="project" value="TreeGrafter"/>
</dbReference>
<evidence type="ECO:0000256" key="4">
    <source>
        <dbReference type="ARBA" id="ARBA00022825"/>
    </source>
</evidence>
<dbReference type="InterPro" id="IPR029045">
    <property type="entry name" value="ClpP/crotonase-like_dom_sf"/>
</dbReference>
<comment type="similarity">
    <text evidence="1 5">Belongs to the peptidase S41A family.</text>
</comment>
<dbReference type="Pfam" id="PF22694">
    <property type="entry name" value="CtpB_N-like"/>
    <property type="match status" value="1"/>
</dbReference>